<dbReference type="InterPro" id="IPR047057">
    <property type="entry name" value="MerR_fam"/>
</dbReference>
<gene>
    <name evidence="3" type="ORF">GCM10010439_67950</name>
</gene>
<name>A0ABN3USB3_9ACTN</name>
<evidence type="ECO:0000313" key="3">
    <source>
        <dbReference type="EMBL" id="GAA2737517.1"/>
    </source>
</evidence>
<dbReference type="Proteomes" id="UP001501842">
    <property type="component" value="Unassembled WGS sequence"/>
</dbReference>
<evidence type="ECO:0000256" key="1">
    <source>
        <dbReference type="ARBA" id="ARBA00023125"/>
    </source>
</evidence>
<dbReference type="Gene3D" id="1.10.1660.10">
    <property type="match status" value="1"/>
</dbReference>
<dbReference type="PROSITE" id="PS50937">
    <property type="entry name" value="HTH_MERR_2"/>
    <property type="match status" value="1"/>
</dbReference>
<dbReference type="Pfam" id="PF13411">
    <property type="entry name" value="MerR_1"/>
    <property type="match status" value="1"/>
</dbReference>
<keyword evidence="4" id="KW-1185">Reference proteome</keyword>
<dbReference type="SUPFAM" id="SSF46955">
    <property type="entry name" value="Putative DNA-binding domain"/>
    <property type="match status" value="1"/>
</dbReference>
<protein>
    <submittedName>
        <fullName evidence="3">MerR family transcriptional regulator</fullName>
    </submittedName>
</protein>
<dbReference type="RefSeq" id="WP_344457096.1">
    <property type="nucleotide sequence ID" value="NZ_BAAATZ010000034.1"/>
</dbReference>
<sequence length="315" mass="34291">MDGEGFYSIGELARLSGLTVKAVRFYSDRGIVPETGRTASGHRRYGAEALTRIGLVRTLRELGIDLAAISRIIDREVPAAEVAAVHAEAVAVQMRLLRLRHAVLTAAARRGSTPEEINLMYRLAHLSAAERDTLIADFLDSAFGAPAADPLSRVVHRSLTPELPDDPTSAQLEAWVELAELAQDSSFRSLMRTLFTTHTAERGTPTAPPRKHTIGLISETVPPLLAADVAPASPEAARIVAQVAAAYAASRNRHDDPALRQDLATYVAAANDPRRERYLELLSTINGWSSPDHPRRELDWFHTALTTTPPQPKAP</sequence>
<dbReference type="EMBL" id="BAAATZ010000034">
    <property type="protein sequence ID" value="GAA2737517.1"/>
    <property type="molecule type" value="Genomic_DNA"/>
</dbReference>
<dbReference type="SMART" id="SM00422">
    <property type="entry name" value="HTH_MERR"/>
    <property type="match status" value="1"/>
</dbReference>
<dbReference type="InterPro" id="IPR009061">
    <property type="entry name" value="DNA-bd_dom_put_sf"/>
</dbReference>
<keyword evidence="1" id="KW-0238">DNA-binding</keyword>
<feature type="domain" description="HTH merR-type" evidence="2">
    <location>
        <begin position="6"/>
        <end position="75"/>
    </location>
</feature>
<proteinExistence type="predicted"/>
<organism evidence="3 4">
    <name type="scientific">Actinocorallia aurantiaca</name>
    <dbReference type="NCBI Taxonomy" id="46204"/>
    <lineage>
        <taxon>Bacteria</taxon>
        <taxon>Bacillati</taxon>
        <taxon>Actinomycetota</taxon>
        <taxon>Actinomycetes</taxon>
        <taxon>Streptosporangiales</taxon>
        <taxon>Thermomonosporaceae</taxon>
        <taxon>Actinocorallia</taxon>
    </lineage>
</organism>
<reference evidence="3 4" key="1">
    <citation type="journal article" date="2019" name="Int. J. Syst. Evol. Microbiol.">
        <title>The Global Catalogue of Microorganisms (GCM) 10K type strain sequencing project: providing services to taxonomists for standard genome sequencing and annotation.</title>
        <authorList>
            <consortium name="The Broad Institute Genomics Platform"/>
            <consortium name="The Broad Institute Genome Sequencing Center for Infectious Disease"/>
            <person name="Wu L."/>
            <person name="Ma J."/>
        </authorList>
    </citation>
    <scope>NUCLEOTIDE SEQUENCE [LARGE SCALE GENOMIC DNA]</scope>
    <source>
        <strain evidence="3 4">JCM 8201</strain>
    </source>
</reference>
<evidence type="ECO:0000259" key="2">
    <source>
        <dbReference type="PROSITE" id="PS50937"/>
    </source>
</evidence>
<evidence type="ECO:0000313" key="4">
    <source>
        <dbReference type="Proteomes" id="UP001501842"/>
    </source>
</evidence>
<dbReference type="PANTHER" id="PTHR30204">
    <property type="entry name" value="REDOX-CYCLING DRUG-SENSING TRANSCRIPTIONAL ACTIVATOR SOXR"/>
    <property type="match status" value="1"/>
</dbReference>
<dbReference type="CDD" id="cd00592">
    <property type="entry name" value="HTH_MerR-like"/>
    <property type="match status" value="1"/>
</dbReference>
<dbReference type="PRINTS" id="PR00040">
    <property type="entry name" value="HTHMERR"/>
</dbReference>
<dbReference type="InterPro" id="IPR000551">
    <property type="entry name" value="MerR-type_HTH_dom"/>
</dbReference>
<accession>A0ABN3USB3</accession>
<dbReference type="PANTHER" id="PTHR30204:SF93">
    <property type="entry name" value="HTH MERR-TYPE DOMAIN-CONTAINING PROTEIN"/>
    <property type="match status" value="1"/>
</dbReference>
<comment type="caution">
    <text evidence="3">The sequence shown here is derived from an EMBL/GenBank/DDBJ whole genome shotgun (WGS) entry which is preliminary data.</text>
</comment>